<evidence type="ECO:0000313" key="3">
    <source>
        <dbReference type="EMBL" id="GMR33698.1"/>
    </source>
</evidence>
<accession>A0AAN4Z3T7</accession>
<comment type="caution">
    <text evidence="3">The sequence shown here is derived from an EMBL/GenBank/DDBJ whole genome shotgun (WGS) entry which is preliminary data.</text>
</comment>
<keyword evidence="4" id="KW-1185">Reference proteome</keyword>
<dbReference type="Proteomes" id="UP001328107">
    <property type="component" value="Unassembled WGS sequence"/>
</dbReference>
<dbReference type="AlphaFoldDB" id="A0AAN4Z3T7"/>
<sequence length="102" mass="11383">MMLLQVLLLAGCTLNVLGGKLLDEWEKARGTLNDYEEIAIDRFPKATLAKHSTKYVTSNYTTAIMLAAGGVFVVIASVVYAHLRPSRKHRFSIDDRQLVDTM</sequence>
<keyword evidence="1" id="KW-1133">Transmembrane helix</keyword>
<name>A0AAN4Z3T7_9BILA</name>
<feature type="transmembrane region" description="Helical" evidence="1">
    <location>
        <begin position="60"/>
        <end position="83"/>
    </location>
</feature>
<reference evidence="4" key="1">
    <citation type="submission" date="2022-10" db="EMBL/GenBank/DDBJ databases">
        <title>Genome assembly of Pristionchus species.</title>
        <authorList>
            <person name="Yoshida K."/>
            <person name="Sommer R.J."/>
        </authorList>
    </citation>
    <scope>NUCLEOTIDE SEQUENCE [LARGE SCALE GENOMIC DNA]</scope>
    <source>
        <strain evidence="4">RS5460</strain>
    </source>
</reference>
<evidence type="ECO:0000256" key="1">
    <source>
        <dbReference type="SAM" id="Phobius"/>
    </source>
</evidence>
<keyword evidence="2" id="KW-0732">Signal</keyword>
<evidence type="ECO:0000313" key="4">
    <source>
        <dbReference type="Proteomes" id="UP001328107"/>
    </source>
</evidence>
<feature type="signal peptide" evidence="2">
    <location>
        <begin position="1"/>
        <end position="18"/>
    </location>
</feature>
<protein>
    <submittedName>
        <fullName evidence="3">Uncharacterized protein</fullName>
    </submittedName>
</protein>
<evidence type="ECO:0000256" key="2">
    <source>
        <dbReference type="SAM" id="SignalP"/>
    </source>
</evidence>
<dbReference type="EMBL" id="BTRK01000001">
    <property type="protein sequence ID" value="GMR33698.1"/>
    <property type="molecule type" value="Genomic_DNA"/>
</dbReference>
<keyword evidence="1" id="KW-0812">Transmembrane</keyword>
<organism evidence="3 4">
    <name type="scientific">Pristionchus mayeri</name>
    <dbReference type="NCBI Taxonomy" id="1317129"/>
    <lineage>
        <taxon>Eukaryota</taxon>
        <taxon>Metazoa</taxon>
        <taxon>Ecdysozoa</taxon>
        <taxon>Nematoda</taxon>
        <taxon>Chromadorea</taxon>
        <taxon>Rhabditida</taxon>
        <taxon>Rhabditina</taxon>
        <taxon>Diplogasteromorpha</taxon>
        <taxon>Diplogasteroidea</taxon>
        <taxon>Neodiplogasteridae</taxon>
        <taxon>Pristionchus</taxon>
    </lineage>
</organism>
<keyword evidence="1" id="KW-0472">Membrane</keyword>
<gene>
    <name evidence="3" type="ORF">PMAYCL1PPCAC_03893</name>
</gene>
<feature type="chain" id="PRO_5043033352" evidence="2">
    <location>
        <begin position="19"/>
        <end position="102"/>
    </location>
</feature>
<proteinExistence type="predicted"/>